<dbReference type="SUPFAM" id="SSF53098">
    <property type="entry name" value="Ribonuclease H-like"/>
    <property type="match status" value="1"/>
</dbReference>
<reference evidence="1 3" key="2">
    <citation type="journal article" date="2014" name="BMC Genomics">
        <title>An improved genome release (version Mt4.0) for the model legume Medicago truncatula.</title>
        <authorList>
            <person name="Tang H."/>
            <person name="Krishnakumar V."/>
            <person name="Bidwell S."/>
            <person name="Rosen B."/>
            <person name="Chan A."/>
            <person name="Zhou S."/>
            <person name="Gentzbittel L."/>
            <person name="Childs K.L."/>
            <person name="Yandell M."/>
            <person name="Gundlach H."/>
            <person name="Mayer K.F."/>
            <person name="Schwartz D.C."/>
            <person name="Town C.D."/>
        </authorList>
    </citation>
    <scope>GENOME REANNOTATION</scope>
    <source>
        <strain evidence="2 3">cv. Jemalong A17</strain>
    </source>
</reference>
<keyword evidence="3" id="KW-1185">Reference proteome</keyword>
<evidence type="ECO:0000313" key="2">
    <source>
        <dbReference type="EnsemblPlants" id="AES98598"/>
    </source>
</evidence>
<dbReference type="InterPro" id="IPR039537">
    <property type="entry name" value="Retrotran_Ty1/copia-like"/>
</dbReference>
<dbReference type="HOGENOM" id="CLU_1637918_0_0_1"/>
<evidence type="ECO:0000313" key="3">
    <source>
        <dbReference type="Proteomes" id="UP000002051"/>
    </source>
</evidence>
<dbReference type="Proteomes" id="UP000002051">
    <property type="component" value="Chromosome 5"/>
</dbReference>
<protein>
    <submittedName>
        <fullName evidence="1 2">Uncharacterized protein</fullName>
    </submittedName>
</protein>
<evidence type="ECO:0000313" key="1">
    <source>
        <dbReference type="EMBL" id="AES98598.1"/>
    </source>
</evidence>
<dbReference type="PANTHER" id="PTHR42648">
    <property type="entry name" value="TRANSPOSASE, PUTATIVE-RELATED"/>
    <property type="match status" value="1"/>
</dbReference>
<gene>
    <name evidence="1" type="ordered locus">MTR_5g070390</name>
</gene>
<organism evidence="1 3">
    <name type="scientific">Medicago truncatula</name>
    <name type="common">Barrel medic</name>
    <name type="synonym">Medicago tribuloides</name>
    <dbReference type="NCBI Taxonomy" id="3880"/>
    <lineage>
        <taxon>Eukaryota</taxon>
        <taxon>Viridiplantae</taxon>
        <taxon>Streptophyta</taxon>
        <taxon>Embryophyta</taxon>
        <taxon>Tracheophyta</taxon>
        <taxon>Spermatophyta</taxon>
        <taxon>Magnoliopsida</taxon>
        <taxon>eudicotyledons</taxon>
        <taxon>Gunneridae</taxon>
        <taxon>Pentapetalae</taxon>
        <taxon>rosids</taxon>
        <taxon>fabids</taxon>
        <taxon>Fabales</taxon>
        <taxon>Fabaceae</taxon>
        <taxon>Papilionoideae</taxon>
        <taxon>50 kb inversion clade</taxon>
        <taxon>NPAAA clade</taxon>
        <taxon>Hologalegina</taxon>
        <taxon>IRL clade</taxon>
        <taxon>Trifolieae</taxon>
        <taxon>Medicago</taxon>
    </lineage>
</organism>
<sequence>MELAGYEPSKKVKFIALKSKCKMMKMKLHIGHKLAFMKKIQHPYMMRERHIFQSLTVKQEDIVGFGGNQREKIIGLRNIGKNRSHQEIKHIMINETKIAHHFWAEALNTTCYVQNNIYIRSILNKIPYELLKGRKSNIYIFFSLVIWMHMLHSKHQSSSKDI</sequence>
<dbReference type="PANTHER" id="PTHR42648:SF19">
    <property type="entry name" value="RNA-DIRECTED DNA POLYMERASE"/>
    <property type="match status" value="1"/>
</dbReference>
<dbReference type="EnsemblPlants" id="AES98598">
    <property type="protein sequence ID" value="AES98598"/>
    <property type="gene ID" value="MTR_5g070390"/>
</dbReference>
<reference evidence="2" key="3">
    <citation type="submission" date="2015-04" db="UniProtKB">
        <authorList>
            <consortium name="EnsemblPlants"/>
        </authorList>
    </citation>
    <scope>IDENTIFICATION</scope>
    <source>
        <strain evidence="2">cv. Jemalong A17</strain>
    </source>
</reference>
<name>G7KE54_MEDTR</name>
<dbReference type="EMBL" id="CM001221">
    <property type="protein sequence ID" value="AES98598.1"/>
    <property type="molecule type" value="Genomic_DNA"/>
</dbReference>
<proteinExistence type="predicted"/>
<dbReference type="PaxDb" id="3880-AES98598"/>
<accession>G7KE54</accession>
<dbReference type="InterPro" id="IPR012337">
    <property type="entry name" value="RNaseH-like_sf"/>
</dbReference>
<dbReference type="AlphaFoldDB" id="G7KE54"/>
<reference evidence="1 3" key="1">
    <citation type="journal article" date="2011" name="Nature">
        <title>The Medicago genome provides insight into the evolution of rhizobial symbioses.</title>
        <authorList>
            <person name="Young N.D."/>
            <person name="Debelle F."/>
            <person name="Oldroyd G.E."/>
            <person name="Geurts R."/>
            <person name="Cannon S.B."/>
            <person name="Udvardi M.K."/>
            <person name="Benedito V.A."/>
            <person name="Mayer K.F."/>
            <person name="Gouzy J."/>
            <person name="Schoof H."/>
            <person name="Van de Peer Y."/>
            <person name="Proost S."/>
            <person name="Cook D.R."/>
            <person name="Meyers B.C."/>
            <person name="Spannagl M."/>
            <person name="Cheung F."/>
            <person name="De Mita S."/>
            <person name="Krishnakumar V."/>
            <person name="Gundlach H."/>
            <person name="Zhou S."/>
            <person name="Mudge J."/>
            <person name="Bharti A.K."/>
            <person name="Murray J.D."/>
            <person name="Naoumkina M.A."/>
            <person name="Rosen B."/>
            <person name="Silverstein K.A."/>
            <person name="Tang H."/>
            <person name="Rombauts S."/>
            <person name="Zhao P.X."/>
            <person name="Zhou P."/>
            <person name="Barbe V."/>
            <person name="Bardou P."/>
            <person name="Bechner M."/>
            <person name="Bellec A."/>
            <person name="Berger A."/>
            <person name="Berges H."/>
            <person name="Bidwell S."/>
            <person name="Bisseling T."/>
            <person name="Choisne N."/>
            <person name="Couloux A."/>
            <person name="Denny R."/>
            <person name="Deshpande S."/>
            <person name="Dai X."/>
            <person name="Doyle J.J."/>
            <person name="Dudez A.M."/>
            <person name="Farmer A.D."/>
            <person name="Fouteau S."/>
            <person name="Franken C."/>
            <person name="Gibelin C."/>
            <person name="Gish J."/>
            <person name="Goldstein S."/>
            <person name="Gonzalez A.J."/>
            <person name="Green P.J."/>
            <person name="Hallab A."/>
            <person name="Hartog M."/>
            <person name="Hua A."/>
            <person name="Humphray S.J."/>
            <person name="Jeong D.H."/>
            <person name="Jing Y."/>
            <person name="Jocker A."/>
            <person name="Kenton S.M."/>
            <person name="Kim D.J."/>
            <person name="Klee K."/>
            <person name="Lai H."/>
            <person name="Lang C."/>
            <person name="Lin S."/>
            <person name="Macmil S.L."/>
            <person name="Magdelenat G."/>
            <person name="Matthews L."/>
            <person name="McCorrison J."/>
            <person name="Monaghan E.L."/>
            <person name="Mun J.H."/>
            <person name="Najar F.Z."/>
            <person name="Nicholson C."/>
            <person name="Noirot C."/>
            <person name="O'Bleness M."/>
            <person name="Paule C.R."/>
            <person name="Poulain J."/>
            <person name="Prion F."/>
            <person name="Qin B."/>
            <person name="Qu C."/>
            <person name="Retzel E.F."/>
            <person name="Riddle C."/>
            <person name="Sallet E."/>
            <person name="Samain S."/>
            <person name="Samson N."/>
            <person name="Sanders I."/>
            <person name="Saurat O."/>
            <person name="Scarpelli C."/>
            <person name="Schiex T."/>
            <person name="Segurens B."/>
            <person name="Severin A.J."/>
            <person name="Sherrier D.J."/>
            <person name="Shi R."/>
            <person name="Sims S."/>
            <person name="Singer S.R."/>
            <person name="Sinharoy S."/>
            <person name="Sterck L."/>
            <person name="Viollet A."/>
            <person name="Wang B.B."/>
            <person name="Wang K."/>
            <person name="Wang M."/>
            <person name="Wang X."/>
            <person name="Warfsmann J."/>
            <person name="Weissenbach J."/>
            <person name="White D.D."/>
            <person name="White J.D."/>
            <person name="Wiley G.B."/>
            <person name="Wincker P."/>
            <person name="Xing Y."/>
            <person name="Yang L."/>
            <person name="Yao Z."/>
            <person name="Ying F."/>
            <person name="Zhai J."/>
            <person name="Zhou L."/>
            <person name="Zuber A."/>
            <person name="Denarie J."/>
            <person name="Dixon R.A."/>
            <person name="May G.D."/>
            <person name="Schwartz D.C."/>
            <person name="Rogers J."/>
            <person name="Quetier F."/>
            <person name="Town C.D."/>
            <person name="Roe B.A."/>
        </authorList>
    </citation>
    <scope>NUCLEOTIDE SEQUENCE [LARGE SCALE GENOMIC DNA]</scope>
    <source>
        <strain evidence="1">A17</strain>
        <strain evidence="2 3">cv. Jemalong A17</strain>
    </source>
</reference>